<comment type="caution">
    <text evidence="2">The sequence shown here is derived from an EMBL/GenBank/DDBJ whole genome shotgun (WGS) entry which is preliminary data.</text>
</comment>
<dbReference type="PANTHER" id="PTHR11439">
    <property type="entry name" value="GAG-POL-RELATED RETROTRANSPOSON"/>
    <property type="match status" value="1"/>
</dbReference>
<keyword evidence="3" id="KW-1185">Reference proteome</keyword>
<feature type="region of interest" description="Disordered" evidence="1">
    <location>
        <begin position="438"/>
        <end position="465"/>
    </location>
</feature>
<evidence type="ECO:0000256" key="1">
    <source>
        <dbReference type="SAM" id="MobiDB-lite"/>
    </source>
</evidence>
<evidence type="ECO:0000313" key="3">
    <source>
        <dbReference type="Proteomes" id="UP001151760"/>
    </source>
</evidence>
<feature type="region of interest" description="Disordered" evidence="1">
    <location>
        <begin position="612"/>
        <end position="631"/>
    </location>
</feature>
<reference evidence="2" key="1">
    <citation type="journal article" date="2022" name="Int. J. Mol. Sci.">
        <title>Draft Genome of Tanacetum Coccineum: Genomic Comparison of Closely Related Tanacetum-Family Plants.</title>
        <authorList>
            <person name="Yamashiro T."/>
            <person name="Shiraishi A."/>
            <person name="Nakayama K."/>
            <person name="Satake H."/>
        </authorList>
    </citation>
    <scope>NUCLEOTIDE SEQUENCE</scope>
</reference>
<feature type="compositionally biased region" description="Basic and acidic residues" evidence="1">
    <location>
        <begin position="519"/>
        <end position="533"/>
    </location>
</feature>
<reference evidence="2" key="2">
    <citation type="submission" date="2022-01" db="EMBL/GenBank/DDBJ databases">
        <authorList>
            <person name="Yamashiro T."/>
            <person name="Shiraishi A."/>
            <person name="Satake H."/>
            <person name="Nakayama K."/>
        </authorList>
    </citation>
    <scope>NUCLEOTIDE SEQUENCE</scope>
</reference>
<name>A0ABQ4XPE9_9ASTR</name>
<evidence type="ECO:0000313" key="2">
    <source>
        <dbReference type="EMBL" id="GJS66706.1"/>
    </source>
</evidence>
<dbReference type="EMBL" id="BQNB010009668">
    <property type="protein sequence ID" value="GJS66706.1"/>
    <property type="molecule type" value="Genomic_DNA"/>
</dbReference>
<feature type="compositionally biased region" description="Polar residues" evidence="1">
    <location>
        <begin position="438"/>
        <end position="455"/>
    </location>
</feature>
<protein>
    <submittedName>
        <fullName evidence="2">Ribonuclease H-like domain-containing protein</fullName>
    </submittedName>
</protein>
<feature type="compositionally biased region" description="Basic and acidic residues" evidence="1">
    <location>
        <begin position="481"/>
        <end position="490"/>
    </location>
</feature>
<gene>
    <name evidence="2" type="ORF">Tco_0681270</name>
</gene>
<feature type="region of interest" description="Disordered" evidence="1">
    <location>
        <begin position="480"/>
        <end position="548"/>
    </location>
</feature>
<sequence length="974" mass="109652">MQIEHTNSSNGINTISTPVSTAGPSFGTAVPSTLVNTTGPFISTANESEEQLFERFSPFKNAFTLLPVSNISLMDNTGIFGNAYDDEDLEEEVDMNNVISSYSVPDTSFTKFHKDHPEDQVIGSLKTPVQTRHMTKITEEHGLFSSVHKLRRTNHKDFQNCLFACFLSQMEPKKPVQALKDPSWVEAMQDELLQFKLLKKDERGIVVKNKARLVAQGHTQEEGIDYDEVFAPIEEEVLNRSDGIFISQDKYIVEILKKFYFASVKTASTPMETNKALIKDEEAEDVDVHLYRSMIGSLMYLTASRPDIMFAVCACARFQVTPKTSHFNAVKRVFRYFKGQPKLGLWYPRDSPFNLETFSDSDYAGASKSKEVGIQRYPCLVVPLKKVGDEAVHKELGDRMERVATTASSLEAEQDSGSGLRCQDTILGDVDFQTRFETTSKQSNDPPLSKVNTFGSGEDRKDFSGRITPLFDTMMVQASEEVGKSSDHPTDSNQIPIVDQPSTSSQPKQKQKSKRKQRKEAEVAHDEIEHEESVTTPSNDPLPSDEDSMQLNDLMVLCTKLQKQVLDMEKAKSDQAIKIASFKKRVDKLEKRGKFRTTGLKRLKKVGAARRIESSNDSLGAQEDASKQGRRIKDTDADAKVTLVNETQERQDEDLMFDIGVLDDDEVFVDVTTVEKEEHSTKTGEAVTTVGVEESVALTIPITVGVQDSVSPKIPTIVEETLAQTLTEIKAAKPKAKGIVFHDLEKQVSKPIVSVTQHSIKDKGKGIMQDLERPLTKKDQVVLDEDLARNIQAQLDAEIIEEERLERKKQEEANIALIESWENIQAMMKANRLLAERFQTREREELTDEEKGKLLELKNILVIKKDDVIAIDAIPLAIKPPMIIEYKLLKKGIMVHFQLIRADGSSKRYSLMISMLQDIDREDLEILWKLVKTKHGDLRPEDKHERVLWVCAAGYKDTTAAELQLLEDLLLSRG</sequence>
<accession>A0ABQ4XPE9</accession>
<dbReference type="PANTHER" id="PTHR11439:SF495">
    <property type="entry name" value="REVERSE TRANSCRIPTASE, RNA-DEPENDENT DNA POLYMERASE-RELATED"/>
    <property type="match status" value="1"/>
</dbReference>
<dbReference type="Proteomes" id="UP001151760">
    <property type="component" value="Unassembled WGS sequence"/>
</dbReference>
<feature type="compositionally biased region" description="Basic residues" evidence="1">
    <location>
        <begin position="509"/>
        <end position="518"/>
    </location>
</feature>
<proteinExistence type="predicted"/>
<organism evidence="2 3">
    <name type="scientific">Tanacetum coccineum</name>
    <dbReference type="NCBI Taxonomy" id="301880"/>
    <lineage>
        <taxon>Eukaryota</taxon>
        <taxon>Viridiplantae</taxon>
        <taxon>Streptophyta</taxon>
        <taxon>Embryophyta</taxon>
        <taxon>Tracheophyta</taxon>
        <taxon>Spermatophyta</taxon>
        <taxon>Magnoliopsida</taxon>
        <taxon>eudicotyledons</taxon>
        <taxon>Gunneridae</taxon>
        <taxon>Pentapetalae</taxon>
        <taxon>asterids</taxon>
        <taxon>campanulids</taxon>
        <taxon>Asterales</taxon>
        <taxon>Asteraceae</taxon>
        <taxon>Asteroideae</taxon>
        <taxon>Anthemideae</taxon>
        <taxon>Anthemidinae</taxon>
        <taxon>Tanacetum</taxon>
    </lineage>
</organism>